<feature type="compositionally biased region" description="Pro residues" evidence="2">
    <location>
        <begin position="1910"/>
        <end position="1919"/>
    </location>
</feature>
<proteinExistence type="predicted"/>
<feature type="compositionally biased region" description="Basic and acidic residues" evidence="2">
    <location>
        <begin position="2369"/>
        <end position="2402"/>
    </location>
</feature>
<dbReference type="PANTHER" id="PTHR13843:SF12">
    <property type="entry name" value="ATPASE F1_V1_A1 COMPLEX ALPHA_BETA SUBUNIT NUCLEOTIDE-BINDING DOMAIN-CONTAINING PROTEIN"/>
    <property type="match status" value="1"/>
</dbReference>
<feature type="compositionally biased region" description="Polar residues" evidence="2">
    <location>
        <begin position="1641"/>
        <end position="1654"/>
    </location>
</feature>
<feature type="compositionally biased region" description="Basic and acidic residues" evidence="2">
    <location>
        <begin position="1537"/>
        <end position="1557"/>
    </location>
</feature>
<feature type="compositionally biased region" description="Low complexity" evidence="2">
    <location>
        <begin position="1729"/>
        <end position="1742"/>
    </location>
</feature>
<organism evidence="4 5">
    <name type="scientific">Plutella xylostella</name>
    <name type="common">Diamondback moth</name>
    <name type="synonym">Plutella maculipennis</name>
    <dbReference type="NCBI Taxonomy" id="51655"/>
    <lineage>
        <taxon>Eukaryota</taxon>
        <taxon>Metazoa</taxon>
        <taxon>Ecdysozoa</taxon>
        <taxon>Arthropoda</taxon>
        <taxon>Hexapoda</taxon>
        <taxon>Insecta</taxon>
        <taxon>Pterygota</taxon>
        <taxon>Neoptera</taxon>
        <taxon>Endopterygota</taxon>
        <taxon>Lepidoptera</taxon>
        <taxon>Glossata</taxon>
        <taxon>Ditrysia</taxon>
        <taxon>Yponomeutoidea</taxon>
        <taxon>Plutellidae</taxon>
        <taxon>Plutella</taxon>
    </lineage>
</organism>
<feature type="region of interest" description="Disordered" evidence="2">
    <location>
        <begin position="302"/>
        <end position="502"/>
    </location>
</feature>
<protein>
    <recommendedName>
        <fullName evidence="3">Microtubule-associated protein 1A/B/S-like MBL-like domain-containing protein</fullName>
    </recommendedName>
</protein>
<feature type="region of interest" description="Disordered" evidence="2">
    <location>
        <begin position="1780"/>
        <end position="1807"/>
    </location>
</feature>
<feature type="compositionally biased region" description="Basic and acidic residues" evidence="2">
    <location>
        <begin position="2270"/>
        <end position="2294"/>
    </location>
</feature>
<feature type="coiled-coil region" evidence="1">
    <location>
        <begin position="1173"/>
        <end position="1218"/>
    </location>
</feature>
<accession>A0ABQ7Q4B1</accession>
<feature type="compositionally biased region" description="Polar residues" evidence="2">
    <location>
        <begin position="2849"/>
        <end position="2858"/>
    </location>
</feature>
<feature type="compositionally biased region" description="Basic and acidic residues" evidence="2">
    <location>
        <begin position="2657"/>
        <end position="2671"/>
    </location>
</feature>
<feature type="region of interest" description="Disordered" evidence="2">
    <location>
        <begin position="181"/>
        <end position="201"/>
    </location>
</feature>
<feature type="compositionally biased region" description="Basic and acidic residues" evidence="2">
    <location>
        <begin position="612"/>
        <end position="693"/>
    </location>
</feature>
<comment type="caution">
    <text evidence="4">The sequence shown here is derived from an EMBL/GenBank/DDBJ whole genome shotgun (WGS) entry which is preliminary data.</text>
</comment>
<dbReference type="PANTHER" id="PTHR13843">
    <property type="entry name" value="MICROTUBULE-ASSOCIATED PROTEIN"/>
    <property type="match status" value="1"/>
</dbReference>
<feature type="compositionally biased region" description="Basic and acidic residues" evidence="2">
    <location>
        <begin position="2966"/>
        <end position="2989"/>
    </location>
</feature>
<evidence type="ECO:0000313" key="5">
    <source>
        <dbReference type="Proteomes" id="UP000823941"/>
    </source>
</evidence>
<feature type="compositionally biased region" description="Basic and acidic residues" evidence="2">
    <location>
        <begin position="1694"/>
        <end position="1705"/>
    </location>
</feature>
<dbReference type="Pfam" id="PF25281">
    <property type="entry name" value="MBL_MAP1B"/>
    <property type="match status" value="1"/>
</dbReference>
<feature type="compositionally biased region" description="Basic and acidic residues" evidence="2">
    <location>
        <begin position="307"/>
        <end position="351"/>
    </location>
</feature>
<reference evidence="4 5" key="1">
    <citation type="submission" date="2021-06" db="EMBL/GenBank/DDBJ databases">
        <title>A haploid diamondback moth (Plutella xylostella L.) genome assembly resolves 31 chromosomes and identifies a diamide resistance mutation.</title>
        <authorList>
            <person name="Ward C.M."/>
            <person name="Perry K.D."/>
            <person name="Baker G."/>
            <person name="Powis K."/>
            <person name="Heckel D.G."/>
            <person name="Baxter S.W."/>
        </authorList>
    </citation>
    <scope>NUCLEOTIDE SEQUENCE [LARGE SCALE GENOMIC DNA]</scope>
    <source>
        <strain evidence="4 5">LV</strain>
        <tissue evidence="4">Single pupa</tissue>
    </source>
</reference>
<feature type="compositionally biased region" description="Polar residues" evidence="2">
    <location>
        <begin position="2932"/>
        <end position="2954"/>
    </location>
</feature>
<keyword evidence="1" id="KW-0175">Coiled coil</keyword>
<feature type="compositionally biased region" description="Polar residues" evidence="2">
    <location>
        <begin position="1057"/>
        <end position="1066"/>
    </location>
</feature>
<feature type="compositionally biased region" description="Basic and acidic residues" evidence="2">
    <location>
        <begin position="2879"/>
        <end position="2893"/>
    </location>
</feature>
<feature type="compositionally biased region" description="Basic and acidic residues" evidence="2">
    <location>
        <begin position="2756"/>
        <end position="2789"/>
    </location>
</feature>
<feature type="region of interest" description="Disordered" evidence="2">
    <location>
        <begin position="1535"/>
        <end position="1561"/>
    </location>
</feature>
<feature type="region of interest" description="Disordered" evidence="2">
    <location>
        <begin position="1352"/>
        <end position="1389"/>
    </location>
</feature>
<dbReference type="EMBL" id="JAHIBW010000021">
    <property type="protein sequence ID" value="KAG7300081.1"/>
    <property type="molecule type" value="Genomic_DNA"/>
</dbReference>
<feature type="compositionally biased region" description="Basic and acidic residues" evidence="2">
    <location>
        <begin position="2813"/>
        <end position="2846"/>
    </location>
</feature>
<feature type="compositionally biased region" description="Basic and acidic residues" evidence="2">
    <location>
        <begin position="751"/>
        <end position="763"/>
    </location>
</feature>
<feature type="compositionally biased region" description="Basic and acidic residues" evidence="2">
    <location>
        <begin position="2591"/>
        <end position="2624"/>
    </location>
</feature>
<feature type="region of interest" description="Disordered" evidence="2">
    <location>
        <begin position="1576"/>
        <end position="1600"/>
    </location>
</feature>
<feature type="compositionally biased region" description="Basic and acidic residues" evidence="2">
    <location>
        <begin position="2008"/>
        <end position="2032"/>
    </location>
</feature>
<feature type="compositionally biased region" description="Basic and acidic residues" evidence="2">
    <location>
        <begin position="2106"/>
        <end position="2120"/>
    </location>
</feature>
<feature type="domain" description="Microtubule-associated protein 1A/B/S-like MBL-like" evidence="3">
    <location>
        <begin position="11"/>
        <end position="186"/>
    </location>
</feature>
<feature type="compositionally biased region" description="Basic and acidic residues" evidence="2">
    <location>
        <begin position="2512"/>
        <end position="2527"/>
    </location>
</feature>
<feature type="region of interest" description="Disordered" evidence="2">
    <location>
        <begin position="751"/>
        <end position="784"/>
    </location>
</feature>
<gene>
    <name evidence="4" type="ORF">JYU34_015616</name>
</gene>
<name>A0ABQ7Q4B1_PLUXY</name>
<feature type="compositionally biased region" description="Basic and acidic residues" evidence="2">
    <location>
        <begin position="2725"/>
        <end position="2749"/>
    </location>
</feature>
<feature type="region of interest" description="Disordered" evidence="2">
    <location>
        <begin position="1040"/>
        <end position="1106"/>
    </location>
</feature>
<feature type="region of interest" description="Disordered" evidence="2">
    <location>
        <begin position="1633"/>
        <end position="1748"/>
    </location>
</feature>
<feature type="compositionally biased region" description="Basic and acidic residues" evidence="2">
    <location>
        <begin position="2435"/>
        <end position="2449"/>
    </location>
</feature>
<feature type="compositionally biased region" description="Basic and acidic residues" evidence="2">
    <location>
        <begin position="2910"/>
        <end position="2920"/>
    </location>
</feature>
<feature type="compositionally biased region" description="Basic and acidic residues" evidence="2">
    <location>
        <begin position="1780"/>
        <end position="1791"/>
    </location>
</feature>
<evidence type="ECO:0000256" key="1">
    <source>
        <dbReference type="SAM" id="Coils"/>
    </source>
</evidence>
<feature type="compositionally biased region" description="Polar residues" evidence="2">
    <location>
        <begin position="352"/>
        <end position="370"/>
    </location>
</feature>
<feature type="compositionally biased region" description="Polar residues" evidence="2">
    <location>
        <begin position="1708"/>
        <end position="1726"/>
    </location>
</feature>
<feature type="compositionally biased region" description="Basic and acidic residues" evidence="2">
    <location>
        <begin position="2338"/>
        <end position="2362"/>
    </location>
</feature>
<feature type="compositionally biased region" description="Basic and acidic residues" evidence="2">
    <location>
        <begin position="1043"/>
        <end position="1056"/>
    </location>
</feature>
<dbReference type="Proteomes" id="UP000823941">
    <property type="component" value="Chromosome 21"/>
</dbReference>
<evidence type="ECO:0000313" key="4">
    <source>
        <dbReference type="EMBL" id="KAG7300081.1"/>
    </source>
</evidence>
<feature type="compositionally biased region" description="Basic and acidic residues" evidence="2">
    <location>
        <begin position="2534"/>
        <end position="2567"/>
    </location>
</feature>
<feature type="compositionally biased region" description="Basic and acidic residues" evidence="2">
    <location>
        <begin position="433"/>
        <end position="473"/>
    </location>
</feature>
<feature type="compositionally biased region" description="Basic and acidic residues" evidence="2">
    <location>
        <begin position="2057"/>
        <end position="2081"/>
    </location>
</feature>
<feature type="compositionally biased region" description="Basic and acidic residues" evidence="2">
    <location>
        <begin position="3035"/>
        <end position="3088"/>
    </location>
</feature>
<feature type="compositionally biased region" description="Basic and acidic residues" evidence="2">
    <location>
        <begin position="1582"/>
        <end position="1598"/>
    </location>
</feature>
<feature type="region of interest" description="Disordered" evidence="2">
    <location>
        <begin position="1875"/>
        <end position="3092"/>
    </location>
</feature>
<feature type="compositionally biased region" description="Polar residues" evidence="2">
    <location>
        <begin position="719"/>
        <end position="731"/>
    </location>
</feature>
<feature type="compositionally biased region" description="Polar residues" evidence="2">
    <location>
        <begin position="2255"/>
        <end position="2269"/>
    </location>
</feature>
<feature type="compositionally biased region" description="Basic and acidic residues" evidence="2">
    <location>
        <begin position="1352"/>
        <end position="1363"/>
    </location>
</feature>
<evidence type="ECO:0000259" key="3">
    <source>
        <dbReference type="Pfam" id="PF25281"/>
    </source>
</evidence>
<dbReference type="InterPro" id="IPR026074">
    <property type="entry name" value="MAP1"/>
</dbReference>
<feature type="compositionally biased region" description="Basic and acidic residues" evidence="2">
    <location>
        <begin position="2174"/>
        <end position="2210"/>
    </location>
</feature>
<feature type="region of interest" description="Disordered" evidence="2">
    <location>
        <begin position="607"/>
        <end position="738"/>
    </location>
</feature>
<dbReference type="InterPro" id="IPR057480">
    <property type="entry name" value="MAP1A/B/S-like_MBL"/>
</dbReference>
<evidence type="ECO:0000256" key="2">
    <source>
        <dbReference type="SAM" id="MobiDB-lite"/>
    </source>
</evidence>
<feature type="compositionally biased region" description="Basic and acidic residues" evidence="2">
    <location>
        <begin position="1943"/>
        <end position="1975"/>
    </location>
</feature>
<feature type="compositionally biased region" description="Basic and acidic residues" evidence="2">
    <location>
        <begin position="371"/>
        <end position="391"/>
    </location>
</feature>
<keyword evidence="5" id="KW-1185">Reference proteome</keyword>
<feature type="region of interest" description="Disordered" evidence="2">
    <location>
        <begin position="879"/>
        <end position="900"/>
    </location>
</feature>
<sequence length="3328" mass="361006">MAAVLRRKAAANVYPQIGHFFCNLEERRVLASPDGDKDADPLLVSLHQEGSDMMADLRHLNLKPQYCYRGPEPINLYHKVGHGTLDMYVLNPSKDSKYVRDFLKKWHNSEQKLFEGASASGQFNFPIPNLVSICALLVWRPANPDDTITRIMFPGSTPQHKIFEGLEKLKHLEFLQHPTCTGRQVKASPPPTTSAATTTTTRTTKQAVSKTSKERTITTEKKEDKTIDTEPISTKISTFKDETDSKNVIDNKLLNELVDGDDKKIESVLQEAIIARAETKLDDKIAQYENAVIDSVPKKKDIRKKKENVTEKKTKRIEKTDETKDSVGKIEVKKTESKVDSRKRTETRAKSETVTSISRSKVSHRASMQKSIEKKVSSTVTDKKGSEDKKSPPATPKKSVESKTTAKESTASATVRVKTKARKLSPGSTPAKSTKEANNRRVVESKYKQASPKRDVTSKPTEKKEVKKREPISRRPRPLASPVKGIKAMKSPTKSVKSVKVDPKLKGLQRVNYEDILRDAKKSDEETSKSLDDFKQDIDDKEEQEIVREIEAVFNRDSEAEEKIEYIGRSDIEKITCLLDNTKTEVTGDSEFEEEYLIIEKEEIDQFTEDSIADRSSNEKEDELKKHTKDKEESEKRKEEITIRTVKESEIPFEVKVKSETITHGESKQPESKEHSVSVEEKQDLSSEKKTSDSKSGIAKPKDSLENIIQESQPDEKVSTTIESGATTTAPTLPEDERITLDEIKEDQLVEEKHVKEDTKEQVPPHTQVDVQPPPSEKSLKLEPLPAPIREIVKTPDEVADLPLHEEVDYRTYEEKKTPGEEDVFKRKPDVGFVHEIRVPKDLPLPDKEAAVSYSGIKTIQGDIVHTMVERPSHAELVTVTPGSAPESPMYPQPTKDGEQIIDLRRELEPVKEYESEYNYGEYTEKLRETHITTLDSPIKDDIIIVEETASMPEKIPSIPEDVEKEIEEARTLEGEKSPIKSPKEVLRIVADVAEVLKSDKSLEEIIAGKTPIRLKSPEHFFKSDMLTTSTIESTISFLTSESETKDEQIQKDAADKTSSQLTVDATNEDSTRKEISPVRSVTSEDISDVSDKTVLSEGKRSKREVKDEKLLHLDESKVLSKEKVIADSEEKEILDKDKDQQQKDIQVSDIMTSSTLAFGVEESIPEKRVSLTHDSAKTLERLDEKLADLKKKDEIMHQKAISKLEDEEVEADALDIEDTKIKISFDTVTTEEATSTFVDMKKESASRPENVEEVMPSPEMAKELDIKLNQKKDELLEIPDIQETDDVSELVVPDEAIKVFQPISKEDSVILSLKDAETSAVYSKKDTNDSITTENLLENYISTQDKESSPIIERKITAKDVTKMTPSPMDSSENRKQSTLDASLSVETETHFKDPDAFDARKTSLVSSEKDLGIAEEIGLSPVLSEKGTSLSDSLEAAISIDPTVSVGDKGLDISPVISEKHTSPTDNLETRKLSTKSIEIELSPTEEVMPCSKSSIKQISPIEYVKEKISSPVVSEKSSSPIEILEVTKLSKVLPEADKPDASAEDDKPKEKELSPIDEVLLSSMTSEKVLSPIDNTAEIDDHRPSLVPSEKDSTPVKETVLKSIPTIKDVSPAAHSEEIIVKQKIIELTSSEKERSPVESSPVKQIVSSPVISEKHPSPIGSLENRKLSSVSTEKELSATDEIVPISTPSIRDDSPVEHVKELTLSPSQSEISLSPTETQKITKPSEVSPVAAKSVASAQDDMPTEKELILSDEVLPSSMTAGKDLSPVFHTIEKRSSLAVSEKESSPVKETVSSPVISGRHPSLIDSLENRKLSSTYTEMELSANDDVVPISAPSIKQPSPIEHHKEIILSPALSEKSLSPTKTLKVTKLSDVSFEEGQEDASAQLVISSEKVGTPSSEASEKLPSPIPTVPSPIPSNNDKAPILLPPDKDVTPSPVIFEKESSPPSDKEPSPAESEKDKVPSEAASEKEMPPSIDTAASIVPSEKDGTPSPGACEKTASSVIFEKESSPVPSEKEPSPAPSEMDKIPTEAASGKDGTPSPGACEKTASSVIFEKESSPVPSEKEPSPAPSEMDKIPTEAASGKDGTPSPEACEKTASPVPSEKESSPAHSDKDKTSGILPSEKVETPSSVISEKEISPSIDTAASMVPSEKDGTPSPGLSEKTSSPVSSEKESSPALSDKDKTTGIVASEKDEKPSPVISEKEISPSKYTAASVVPSEKDGTPSPVVSEKQMPPSKDTAVSVVTSEKEGTSSPVISEKGSSPVTSEKESSPALSDKDKTPDIVPSEKVETPSPVISEKEISPSKDTAASVVPSGKDGSPSPGASEKTASPVPSEKESSPALSDKDKTPGIITSEKEGTPSPVIFEKESSPVPSEKELSLAPSEKDKVPSEAASEKEMSPSIETAASMVPSEKDGTPSPGASEKTASPVPSEKESSPALSDKDKTPGIVPSEKVETPSSVISEKEISLTIDTAASMVPSEKDGTPSPGLSEETASPVPSEKVSSPALTDKDKTPGIVPSEKEGTPSPVIFEKESSPVPSEKEPSPAPSEKDKVPSEAASEKEMSPSIDTAASMVPSEKDGTPSPVIFEKESSRVPSEKEPSPAPSEKDKVSSEAASEKEMSPSIDTAASMVPSEEHGTPSPEACEKTASPVPSEKKSSPAHSDKDKTSGILPSEKVETPSSVISEKEISPSIDTAASMVPSEKDGTPSPGLSEKTASPVPSEKESSPALSDKDKTPGIVPSEKEGTPSPVIFEKESSPVPSDKEPSPAPSEKNKVPSEAASEKEMSPSIDTAASMVPSEKDGTPSPVIFEKESNPVPSEKEPSPAPSEKDKVPSEAASEKEMSPSIDTAASMVTSEKDGTPSLGASEKTSSPVTSEKESSPALSDKDKTLGIVPSEKVDTPSSVISEKEISPRKDTAASVVPSEKDGTSSPVVSEKQMSPSKDTAVSVVTSEKEGTPSPVISEKESSPVMSEKESSPALSDKDKTPGIVPSEKVETPSSVISEKEISPSKDTAASVVPSEKDGTLSPGASEKTDSPVPSEKESSPVLSDTDKREPSRAPSEKDEITSEVASEKEVIPSHFEDKTLSLPSSKIESSLVKDITSKSPLSDKSISPIETVLKLSTPENIIKETIATLTEKIEERSLKEKDDSLEKTIVKITTNGREASILEDEELIVQKPLKLDSSTIKEALILDDEELIIDEDTKIKEIKESLTLPVKEIVLEKSINADYLILDSGSIKDLETMELITREKTSSGASEKELSPVTEKQNSLLLPDKIVTPESENKYSPIMSAEERKLSLFPPQKISSPEKVLFLLDCIIFKTRIEA</sequence>